<evidence type="ECO:0000313" key="2">
    <source>
        <dbReference type="Proteomes" id="UP000647587"/>
    </source>
</evidence>
<comment type="caution">
    <text evidence="1">The sequence shown here is derived from an EMBL/GenBank/DDBJ whole genome shotgun (WGS) entry which is preliminary data.</text>
</comment>
<dbReference type="Proteomes" id="UP000647587">
    <property type="component" value="Unassembled WGS sequence"/>
</dbReference>
<keyword evidence="2" id="KW-1185">Reference proteome</keyword>
<gene>
    <name evidence="1" type="ORF">GCM10008955_05960</name>
</gene>
<protein>
    <submittedName>
        <fullName evidence="1">Uncharacterized protein</fullName>
    </submittedName>
</protein>
<name>A0ABQ2ELF1_9DEIO</name>
<organism evidence="1 2">
    <name type="scientific">Deinococcus malanensis</name>
    <dbReference type="NCBI Taxonomy" id="1706855"/>
    <lineage>
        <taxon>Bacteria</taxon>
        <taxon>Thermotogati</taxon>
        <taxon>Deinococcota</taxon>
        <taxon>Deinococci</taxon>
        <taxon>Deinococcales</taxon>
        <taxon>Deinococcaceae</taxon>
        <taxon>Deinococcus</taxon>
    </lineage>
</organism>
<dbReference type="RefSeq" id="WP_386836537.1">
    <property type="nucleotide sequence ID" value="NZ_JBHUEV010000001.1"/>
</dbReference>
<proteinExistence type="predicted"/>
<evidence type="ECO:0000313" key="1">
    <source>
        <dbReference type="EMBL" id="GGK15367.1"/>
    </source>
</evidence>
<sequence length="76" mass="8700">MYGYREFVAMFEAAGFEVDLLEYCDEAGRFHYHGWDVATGPIYRSFLLDHRNRDGNLGFVSLIVDAYKPEVAGSEN</sequence>
<dbReference type="EMBL" id="BMPP01000002">
    <property type="protein sequence ID" value="GGK15367.1"/>
    <property type="molecule type" value="Genomic_DNA"/>
</dbReference>
<reference evidence="2" key="1">
    <citation type="journal article" date="2019" name="Int. J. Syst. Evol. Microbiol.">
        <title>The Global Catalogue of Microorganisms (GCM) 10K type strain sequencing project: providing services to taxonomists for standard genome sequencing and annotation.</title>
        <authorList>
            <consortium name="The Broad Institute Genomics Platform"/>
            <consortium name="The Broad Institute Genome Sequencing Center for Infectious Disease"/>
            <person name="Wu L."/>
            <person name="Ma J."/>
        </authorList>
    </citation>
    <scope>NUCLEOTIDE SEQUENCE [LARGE SCALE GENOMIC DNA]</scope>
    <source>
        <strain evidence="2">JCM 30331</strain>
    </source>
</reference>
<accession>A0ABQ2ELF1</accession>